<proteinExistence type="predicted"/>
<evidence type="ECO:0008006" key="4">
    <source>
        <dbReference type="Google" id="ProtNLM"/>
    </source>
</evidence>
<feature type="transmembrane region" description="Helical" evidence="1">
    <location>
        <begin position="237"/>
        <end position="256"/>
    </location>
</feature>
<comment type="caution">
    <text evidence="2">The sequence shown here is derived from an EMBL/GenBank/DDBJ whole genome shotgun (WGS) entry which is preliminary data.</text>
</comment>
<dbReference type="Pfam" id="PF09948">
    <property type="entry name" value="PpoB2"/>
    <property type="match status" value="1"/>
</dbReference>
<reference evidence="3" key="1">
    <citation type="journal article" date="2019" name="Int. J. Syst. Evol. Microbiol.">
        <title>The Global Catalogue of Microorganisms (GCM) 10K type strain sequencing project: providing services to taxonomists for standard genome sequencing and annotation.</title>
        <authorList>
            <consortium name="The Broad Institute Genomics Platform"/>
            <consortium name="The Broad Institute Genome Sequencing Center for Infectious Disease"/>
            <person name="Wu L."/>
            <person name="Ma J."/>
        </authorList>
    </citation>
    <scope>NUCLEOTIDE SEQUENCE [LARGE SCALE GENOMIC DNA]</scope>
    <source>
        <strain evidence="3">JCM 10303</strain>
    </source>
</reference>
<dbReference type="InterPro" id="IPR018688">
    <property type="entry name" value="PpoB2-like"/>
</dbReference>
<organism evidence="2 3">
    <name type="scientific">Saccharopolyspora erythraea</name>
    <name type="common">Streptomyces erythraeus</name>
    <dbReference type="NCBI Taxonomy" id="1836"/>
    <lineage>
        <taxon>Bacteria</taxon>
        <taxon>Bacillati</taxon>
        <taxon>Actinomycetota</taxon>
        <taxon>Actinomycetes</taxon>
        <taxon>Pseudonocardiales</taxon>
        <taxon>Pseudonocardiaceae</taxon>
        <taxon>Saccharopolyspora</taxon>
    </lineage>
</organism>
<dbReference type="Proteomes" id="UP001500729">
    <property type="component" value="Unassembled WGS sequence"/>
</dbReference>
<name>A0ABP3PCM0_SACER</name>
<keyword evidence="1" id="KW-0472">Membrane</keyword>
<gene>
    <name evidence="2" type="ORF">GCM10009533_70420</name>
</gene>
<dbReference type="EMBL" id="BAAAGS010000110">
    <property type="protein sequence ID" value="GAA0564287.1"/>
    <property type="molecule type" value="Genomic_DNA"/>
</dbReference>
<feature type="transmembrane region" description="Helical" evidence="1">
    <location>
        <begin position="21"/>
        <end position="38"/>
    </location>
</feature>
<keyword evidence="1" id="KW-0812">Transmembrane</keyword>
<feature type="transmembrane region" description="Helical" evidence="1">
    <location>
        <begin position="127"/>
        <end position="151"/>
    </location>
</feature>
<evidence type="ECO:0000256" key="1">
    <source>
        <dbReference type="SAM" id="Phobius"/>
    </source>
</evidence>
<protein>
    <recommendedName>
        <fullName evidence="4">Metal-binding membrane protein</fullName>
    </recommendedName>
</protein>
<feature type="transmembrane region" description="Helical" evidence="1">
    <location>
        <begin position="208"/>
        <end position="225"/>
    </location>
</feature>
<feature type="transmembrane region" description="Helical" evidence="1">
    <location>
        <begin position="58"/>
        <end position="78"/>
    </location>
</feature>
<sequence length="258" mass="27607">MTSDAPPQDIPAPRAWSRAELALAGTLLLLATLSWWVTSTLAMPAMGLLTPMPMESMPAAFFLITWVVMMAAMMLPAITPFTVGVRRLVRARQPRRGTLAALTLGYLLLWSAAGVLAYAILRVFDTIMMSGAEVSVRAGGVVLLGAGLYQFTPLKRWCLTRCRSPLFLVVRHGEALLRGRAGALGVGVYHGAYCLGCCWALMLVQLALGAMSLVWMAVVAAVMTVEKALPRGEVTSHALGGVLVAAGMLLMIWPTLVL</sequence>
<feature type="transmembrane region" description="Helical" evidence="1">
    <location>
        <begin position="99"/>
        <end position="121"/>
    </location>
</feature>
<evidence type="ECO:0000313" key="3">
    <source>
        <dbReference type="Proteomes" id="UP001500729"/>
    </source>
</evidence>
<feature type="transmembrane region" description="Helical" evidence="1">
    <location>
        <begin position="181"/>
        <end position="202"/>
    </location>
</feature>
<accession>A0ABP3PCM0</accession>
<keyword evidence="3" id="KW-1185">Reference proteome</keyword>
<keyword evidence="1" id="KW-1133">Transmembrane helix</keyword>
<dbReference type="RefSeq" id="WP_009951207.1">
    <property type="nucleotide sequence ID" value="NZ_BAAAGS010000110.1"/>
</dbReference>
<evidence type="ECO:0000313" key="2">
    <source>
        <dbReference type="EMBL" id="GAA0564287.1"/>
    </source>
</evidence>